<dbReference type="InterPro" id="IPR037049">
    <property type="entry name" value="DUF1214_C_sf"/>
</dbReference>
<dbReference type="InterPro" id="IPR010621">
    <property type="entry name" value="DUF1214"/>
</dbReference>
<name>A0A1G6CEG2_9HYPH</name>
<keyword evidence="4" id="KW-1185">Reference proteome</keyword>
<proteinExistence type="predicted"/>
<keyword evidence="1" id="KW-1133">Transmembrane helix</keyword>
<dbReference type="EMBL" id="FMXQ01000004">
    <property type="protein sequence ID" value="SDB31294.1"/>
    <property type="molecule type" value="Genomic_DNA"/>
</dbReference>
<reference evidence="3 4" key="1">
    <citation type="submission" date="2016-10" db="EMBL/GenBank/DDBJ databases">
        <authorList>
            <person name="de Groot N.N."/>
        </authorList>
    </citation>
    <scope>NUCLEOTIDE SEQUENCE [LARGE SCALE GENOMIC DNA]</scope>
    <source>
        <strain evidence="3 4">ATCC 35022</strain>
    </source>
</reference>
<sequence>MRPLIDIAIAIVIAAGIGLSTAWLAVERGNIFGLVRIGDWTASPEAGSPGADPYAVARLARTGELPLGAGEGLAFTVSVDADGDPLAGNCTYHIDGQTPAARLWTLTAYDQDGRLMANAAQRQGFHSREILRRTDGSFDIVVSPDVQPGNWLPIAGAERFKLVLRLYDTPLTTGTPADSTMPDVRREQCR</sequence>
<dbReference type="PANTHER" id="PTHR36509">
    <property type="entry name" value="BLL3101 PROTEIN"/>
    <property type="match status" value="1"/>
</dbReference>
<dbReference type="Pfam" id="PF06742">
    <property type="entry name" value="DUF1214"/>
    <property type="match status" value="1"/>
</dbReference>
<organism evidence="3 4">
    <name type="scientific">Bauldia litoralis</name>
    <dbReference type="NCBI Taxonomy" id="665467"/>
    <lineage>
        <taxon>Bacteria</taxon>
        <taxon>Pseudomonadati</taxon>
        <taxon>Pseudomonadota</taxon>
        <taxon>Alphaproteobacteria</taxon>
        <taxon>Hyphomicrobiales</taxon>
        <taxon>Kaistiaceae</taxon>
        <taxon>Bauldia</taxon>
    </lineage>
</organism>
<dbReference type="InterPro" id="IPR012038">
    <property type="entry name" value="UCP009471"/>
</dbReference>
<dbReference type="PANTHER" id="PTHR36509:SF2">
    <property type="entry name" value="BLL3101 PROTEIN"/>
    <property type="match status" value="1"/>
</dbReference>
<dbReference type="OrthoDB" id="7837485at2"/>
<dbReference type="Proteomes" id="UP000199071">
    <property type="component" value="Unassembled WGS sequence"/>
</dbReference>
<evidence type="ECO:0000259" key="2">
    <source>
        <dbReference type="Pfam" id="PF06742"/>
    </source>
</evidence>
<dbReference type="AlphaFoldDB" id="A0A1G6CEG2"/>
<dbReference type="SUPFAM" id="SSF160935">
    <property type="entry name" value="VPA0735-like"/>
    <property type="match status" value="1"/>
</dbReference>
<keyword evidence="1" id="KW-0472">Membrane</keyword>
<accession>A0A1G6CEG2</accession>
<dbReference type="Gene3D" id="2.60.120.600">
    <property type="entry name" value="Domain of unknown function DUF1214, C-terminal domain"/>
    <property type="match status" value="1"/>
</dbReference>
<evidence type="ECO:0000256" key="1">
    <source>
        <dbReference type="SAM" id="Phobius"/>
    </source>
</evidence>
<dbReference type="PIRSF" id="PIRSF009471">
    <property type="entry name" value="UCP009471"/>
    <property type="match status" value="1"/>
</dbReference>
<keyword evidence="1" id="KW-0812">Transmembrane</keyword>
<dbReference type="STRING" id="665467.SAMN02982931_02387"/>
<dbReference type="RefSeq" id="WP_090876643.1">
    <property type="nucleotide sequence ID" value="NZ_FMXQ01000004.1"/>
</dbReference>
<evidence type="ECO:0000313" key="3">
    <source>
        <dbReference type="EMBL" id="SDB31294.1"/>
    </source>
</evidence>
<protein>
    <recommendedName>
        <fullName evidence="2">DUF1214 domain-containing protein</fullName>
    </recommendedName>
</protein>
<gene>
    <name evidence="3" type="ORF">SAMN02982931_02387</name>
</gene>
<feature type="transmembrane region" description="Helical" evidence="1">
    <location>
        <begin position="7"/>
        <end position="26"/>
    </location>
</feature>
<evidence type="ECO:0000313" key="4">
    <source>
        <dbReference type="Proteomes" id="UP000199071"/>
    </source>
</evidence>
<feature type="domain" description="DUF1214" evidence="2">
    <location>
        <begin position="72"/>
        <end position="169"/>
    </location>
</feature>